<dbReference type="InterPro" id="IPR010158">
    <property type="entry name" value="Amidase_Cbmase"/>
</dbReference>
<dbReference type="CDD" id="cd03884">
    <property type="entry name" value="M20_bAS"/>
    <property type="match status" value="1"/>
</dbReference>
<dbReference type="InterPro" id="IPR011650">
    <property type="entry name" value="Peptidase_M20_dimer"/>
</dbReference>
<dbReference type="Proteomes" id="UP000621631">
    <property type="component" value="Unassembled WGS sequence"/>
</dbReference>
<gene>
    <name evidence="4" type="ORF">IC602_00950</name>
</gene>
<sequence length="418" mass="46673">MIRLERLKNRMLQMAKIGGTENNGVTRLALSQEDKKGRDLFVKWMQELKLDVRIDDFGNIYGRKEGTDPRATAVMVGSHLDSVPKGGRFDGVLGVLAGLEVIESLIENNVEHENPIEIVSFTNEEGARFTPQMLGSGAVTNQFSKEYTYSRKDKNNFIFCDELEKIGYLGKEENRLKNVGAFIEFHIEQGPILEMNNKTIGIVEGISGFSWLEVTVIGETNHSGSTPMELRKDALSTTAITIQAIQKWAEEKEDGTVATIGTVRAEPGIINAVPGKVVFTLDVRNGNKEQFNFYMTEIQELIKDCVQRESLNCTIQEIKAHSPVSFASWITNIIEEVSVESKVPYQRITSGAGHDAMYLNTVTDTAMIFVPSIGGKSHCVEEYTPCDDIEKGINILYKTICRILTSEKYKNQISSIKL</sequence>
<name>A0ABR7VGV5_VIRHA</name>
<dbReference type="InterPro" id="IPR002933">
    <property type="entry name" value="Peptidase_M20"/>
</dbReference>
<evidence type="ECO:0000259" key="3">
    <source>
        <dbReference type="Pfam" id="PF07687"/>
    </source>
</evidence>
<dbReference type="NCBIfam" id="NF006771">
    <property type="entry name" value="PRK09290.1-5"/>
    <property type="match status" value="1"/>
</dbReference>
<comment type="similarity">
    <text evidence="1">Belongs to the peptidase M20 family.</text>
</comment>
<evidence type="ECO:0000256" key="1">
    <source>
        <dbReference type="ARBA" id="ARBA00006153"/>
    </source>
</evidence>
<evidence type="ECO:0000256" key="2">
    <source>
        <dbReference type="ARBA" id="ARBA00022801"/>
    </source>
</evidence>
<dbReference type="Gene3D" id="3.40.630.10">
    <property type="entry name" value="Zn peptidases"/>
    <property type="match status" value="1"/>
</dbReference>
<dbReference type="Pfam" id="PF01546">
    <property type="entry name" value="Peptidase_M20"/>
    <property type="match status" value="1"/>
</dbReference>
<comment type="caution">
    <text evidence="4">The sequence shown here is derived from an EMBL/GenBank/DDBJ whole genome shotgun (WGS) entry which is preliminary data.</text>
</comment>
<dbReference type="SUPFAM" id="SSF53187">
    <property type="entry name" value="Zn-dependent exopeptidases"/>
    <property type="match status" value="1"/>
</dbReference>
<accession>A0ABR7VGV5</accession>
<keyword evidence="5" id="KW-1185">Reference proteome</keyword>
<dbReference type="Gene3D" id="3.30.70.360">
    <property type="match status" value="1"/>
</dbReference>
<dbReference type="PANTHER" id="PTHR32494">
    <property type="entry name" value="ALLANTOATE DEIMINASE-RELATED"/>
    <property type="match status" value="1"/>
</dbReference>
<dbReference type="RefSeq" id="WP_189776537.1">
    <property type="nucleotide sequence ID" value="NZ_JACWEZ010000001.1"/>
</dbReference>
<dbReference type="SUPFAM" id="SSF55031">
    <property type="entry name" value="Bacterial exopeptidase dimerisation domain"/>
    <property type="match status" value="1"/>
</dbReference>
<reference evidence="4 5" key="1">
    <citation type="submission" date="2020-09" db="EMBL/GenBank/DDBJ databases">
        <title>Draft Genome Sequences of Oil-Oxidizing Bacteria Halomonas titanicae, Marinobacter lutaoensis, and Virgibacillus halodenitrificans Isolated from Highly Saline Environments.</title>
        <authorList>
            <person name="Grouzdev D.S."/>
            <person name="Sokolova D.S."/>
            <person name="Semenova E.M."/>
            <person name="Borzenkov I.A."/>
            <person name="Bidzhieva S.K."/>
            <person name="Poltaraus A.B."/>
            <person name="Nazina T.N."/>
        </authorList>
    </citation>
    <scope>NUCLEOTIDE SEQUENCE [LARGE SCALE GENOMIC DNA]</scope>
    <source>
        <strain evidence="4 5">VKM B-3472D</strain>
    </source>
</reference>
<dbReference type="PIRSF" id="PIRSF001235">
    <property type="entry name" value="Amidase_carbamoylase"/>
    <property type="match status" value="1"/>
</dbReference>
<protein>
    <submittedName>
        <fullName evidence="4">Zn-dependent hydrolase</fullName>
    </submittedName>
</protein>
<evidence type="ECO:0000313" key="4">
    <source>
        <dbReference type="EMBL" id="MBD1221176.1"/>
    </source>
</evidence>
<dbReference type="Pfam" id="PF07687">
    <property type="entry name" value="M20_dimer"/>
    <property type="match status" value="1"/>
</dbReference>
<keyword evidence="2 4" id="KW-0378">Hydrolase</keyword>
<evidence type="ECO:0000313" key="5">
    <source>
        <dbReference type="Proteomes" id="UP000621631"/>
    </source>
</evidence>
<dbReference type="InterPro" id="IPR036264">
    <property type="entry name" value="Bact_exopeptidase_dim_dom"/>
</dbReference>
<organism evidence="4 5">
    <name type="scientific">Virgibacillus halodenitrificans</name>
    <name type="common">Bacillus halodenitrificans</name>
    <dbReference type="NCBI Taxonomy" id="1482"/>
    <lineage>
        <taxon>Bacteria</taxon>
        <taxon>Bacillati</taxon>
        <taxon>Bacillota</taxon>
        <taxon>Bacilli</taxon>
        <taxon>Bacillales</taxon>
        <taxon>Bacillaceae</taxon>
        <taxon>Virgibacillus</taxon>
    </lineage>
</organism>
<proteinExistence type="inferred from homology"/>
<feature type="domain" description="Peptidase M20 dimerisation" evidence="3">
    <location>
        <begin position="206"/>
        <end position="304"/>
    </location>
</feature>
<dbReference type="GO" id="GO:0016787">
    <property type="term" value="F:hydrolase activity"/>
    <property type="evidence" value="ECO:0007669"/>
    <property type="project" value="UniProtKB-KW"/>
</dbReference>
<dbReference type="PANTHER" id="PTHR32494:SF5">
    <property type="entry name" value="ALLANTOATE AMIDOHYDROLASE"/>
    <property type="match status" value="1"/>
</dbReference>
<dbReference type="NCBIfam" id="TIGR01879">
    <property type="entry name" value="hydantase"/>
    <property type="match status" value="1"/>
</dbReference>
<dbReference type="EMBL" id="JACWEZ010000001">
    <property type="protein sequence ID" value="MBD1221176.1"/>
    <property type="molecule type" value="Genomic_DNA"/>
</dbReference>